<dbReference type="GO" id="GO:0005634">
    <property type="term" value="C:nucleus"/>
    <property type="evidence" value="ECO:0007669"/>
    <property type="project" value="TreeGrafter"/>
</dbReference>
<dbReference type="InterPro" id="IPR000719">
    <property type="entry name" value="Prot_kinase_dom"/>
</dbReference>
<dbReference type="OrthoDB" id="408964at2759"/>
<dbReference type="GO" id="GO:0000776">
    <property type="term" value="C:kinetochore"/>
    <property type="evidence" value="ECO:0007669"/>
    <property type="project" value="TreeGrafter"/>
</dbReference>
<dbReference type="PROSITE" id="PS50011">
    <property type="entry name" value="PROTEIN_KINASE_DOM"/>
    <property type="match status" value="1"/>
</dbReference>
<sequence>MDFGIVGPSEAALNPNPSHNFPITLVPTIPKTLCGTPNYIAPEILLKVGHSFEVDIWSIGCIMYTFLVGHPPFETKTLNETYDRIKRNKYHIPKDLGSHASKLITSILQSRPEVRPNIEAMMCSEFLQGFTPAVLPVSCLTMAPRSDVLQQQVRLSARRPFGDHNPSAVSKGSPLLAVGASKSNNQPVEQVPSNGLGSLGPTPSTYQLKNSKENLKELQSKLSMVIAKYPQQKLELEEDFETPSSAPMIWISKWVDYSDKYGLGYQLSNDTLAVSFNDGT</sequence>
<dbReference type="PANTHER" id="PTHR24345:SF93">
    <property type="entry name" value="SERINE_THREONINE-PROTEIN KINASE PLK1"/>
    <property type="match status" value="1"/>
</dbReference>
<dbReference type="Gene3D" id="3.30.1120.30">
    <property type="entry name" value="POLO box domain"/>
    <property type="match status" value="1"/>
</dbReference>
<evidence type="ECO:0000259" key="2">
    <source>
        <dbReference type="PROSITE" id="PS50078"/>
    </source>
</evidence>
<dbReference type="AlphaFoldDB" id="A0A7R8ZPN7"/>
<dbReference type="GO" id="GO:0007052">
    <property type="term" value="P:mitotic spindle organization"/>
    <property type="evidence" value="ECO:0007669"/>
    <property type="project" value="TreeGrafter"/>
</dbReference>
<dbReference type="SUPFAM" id="SSF82615">
    <property type="entry name" value="Polo-box domain"/>
    <property type="match status" value="1"/>
</dbReference>
<dbReference type="GO" id="GO:0005813">
    <property type="term" value="C:centrosome"/>
    <property type="evidence" value="ECO:0007669"/>
    <property type="project" value="TreeGrafter"/>
</dbReference>
<dbReference type="Gene3D" id="1.10.510.10">
    <property type="entry name" value="Transferase(Phosphotransferase) domain 1"/>
    <property type="match status" value="1"/>
</dbReference>
<dbReference type="GO" id="GO:0000922">
    <property type="term" value="C:spindle pole"/>
    <property type="evidence" value="ECO:0007669"/>
    <property type="project" value="TreeGrafter"/>
</dbReference>
<feature type="domain" description="Protein kinase" evidence="1">
    <location>
        <begin position="1"/>
        <end position="127"/>
    </location>
</feature>
<evidence type="ECO:0008006" key="4">
    <source>
        <dbReference type="Google" id="ProtNLM"/>
    </source>
</evidence>
<dbReference type="EMBL" id="OB663819">
    <property type="protein sequence ID" value="CAD7231728.1"/>
    <property type="molecule type" value="Genomic_DNA"/>
</dbReference>
<dbReference type="InterPro" id="IPR011009">
    <property type="entry name" value="Kinase-like_dom_sf"/>
</dbReference>
<dbReference type="GO" id="GO:0004674">
    <property type="term" value="F:protein serine/threonine kinase activity"/>
    <property type="evidence" value="ECO:0007669"/>
    <property type="project" value="TreeGrafter"/>
</dbReference>
<proteinExistence type="predicted"/>
<dbReference type="GO" id="GO:0005524">
    <property type="term" value="F:ATP binding"/>
    <property type="evidence" value="ECO:0007669"/>
    <property type="project" value="InterPro"/>
</dbReference>
<dbReference type="Pfam" id="PF00659">
    <property type="entry name" value="POLO_box"/>
    <property type="match status" value="1"/>
</dbReference>
<protein>
    <recommendedName>
        <fullName evidence="4">Polo kinase</fullName>
    </recommendedName>
</protein>
<name>A0A7R8ZPN7_9CRUS</name>
<organism evidence="3">
    <name type="scientific">Cyprideis torosa</name>
    <dbReference type="NCBI Taxonomy" id="163714"/>
    <lineage>
        <taxon>Eukaryota</taxon>
        <taxon>Metazoa</taxon>
        <taxon>Ecdysozoa</taxon>
        <taxon>Arthropoda</taxon>
        <taxon>Crustacea</taxon>
        <taxon>Oligostraca</taxon>
        <taxon>Ostracoda</taxon>
        <taxon>Podocopa</taxon>
        <taxon>Podocopida</taxon>
        <taxon>Cytherocopina</taxon>
        <taxon>Cytheroidea</taxon>
        <taxon>Cytherideidae</taxon>
        <taxon>Cyprideis</taxon>
    </lineage>
</organism>
<dbReference type="CDD" id="cd13118">
    <property type="entry name" value="POLO_box_1"/>
    <property type="match status" value="1"/>
</dbReference>
<dbReference type="Pfam" id="PF00069">
    <property type="entry name" value="Pkinase"/>
    <property type="match status" value="1"/>
</dbReference>
<dbReference type="InterPro" id="IPR000959">
    <property type="entry name" value="POLO_box_dom"/>
</dbReference>
<dbReference type="SUPFAM" id="SSF56112">
    <property type="entry name" value="Protein kinase-like (PK-like)"/>
    <property type="match status" value="1"/>
</dbReference>
<dbReference type="InterPro" id="IPR033701">
    <property type="entry name" value="POLO_box_1"/>
</dbReference>
<dbReference type="SMART" id="SM00220">
    <property type="entry name" value="S_TKc"/>
    <property type="match status" value="1"/>
</dbReference>
<accession>A0A7R8ZPN7</accession>
<dbReference type="GO" id="GO:0005737">
    <property type="term" value="C:cytoplasm"/>
    <property type="evidence" value="ECO:0007669"/>
    <property type="project" value="TreeGrafter"/>
</dbReference>
<feature type="domain" description="POLO box" evidence="2">
    <location>
        <begin position="250"/>
        <end position="280"/>
    </location>
</feature>
<evidence type="ECO:0000313" key="3">
    <source>
        <dbReference type="EMBL" id="CAD7231728.1"/>
    </source>
</evidence>
<dbReference type="InterPro" id="IPR036947">
    <property type="entry name" value="POLO_box_dom_sf"/>
</dbReference>
<evidence type="ECO:0000259" key="1">
    <source>
        <dbReference type="PROSITE" id="PS50011"/>
    </source>
</evidence>
<reference evidence="3" key="1">
    <citation type="submission" date="2020-11" db="EMBL/GenBank/DDBJ databases">
        <authorList>
            <person name="Tran Van P."/>
        </authorList>
    </citation>
    <scope>NUCLEOTIDE SEQUENCE</scope>
</reference>
<dbReference type="PANTHER" id="PTHR24345">
    <property type="entry name" value="SERINE/THREONINE-PROTEIN KINASE PLK"/>
    <property type="match status" value="1"/>
</dbReference>
<dbReference type="PROSITE" id="PS50078">
    <property type="entry name" value="POLO_BOX"/>
    <property type="match status" value="1"/>
</dbReference>
<feature type="non-terminal residue" evidence="3">
    <location>
        <position position="1"/>
    </location>
</feature>
<gene>
    <name evidence="3" type="ORF">CTOB1V02_LOCUS9572</name>
</gene>